<evidence type="ECO:0000256" key="4">
    <source>
        <dbReference type="ARBA" id="ARBA00022714"/>
    </source>
</evidence>
<comment type="similarity">
    <text evidence="1 11">Belongs to the PyrK family.</text>
</comment>
<dbReference type="GO" id="GO:0044205">
    <property type="term" value="P:'de novo' UMP biosynthetic process"/>
    <property type="evidence" value="ECO:0007669"/>
    <property type="project" value="UniProtKB-UniRule"/>
</dbReference>
<feature type="binding site" evidence="11 12">
    <location>
        <begin position="48"/>
        <end position="51"/>
    </location>
    <ligand>
        <name>FAD</name>
        <dbReference type="ChEBI" id="CHEBI:57692"/>
    </ligand>
</feature>
<sequence length="245" mass="27233">MICSVEKVLFNRKIEEGIYEIGIKGNFKGGSGQFYMLRPEGQGILLPRPISIYDLKEDYISFLYAVVGRGTELIRNLQEDSDIQIMGPLGNGFNINELEGKKVAMVAGGIGIAPLVYLSKTLKECEIDFYAGFRDVHYAVDSVEQYTKNIYISTEHGTKGHKGYITDILQPNKYDFIVTCGPLVMMKKVINIGKELNKKVIVSMENRMACGLGACLGCTCNTKDGNKTTCKEGPVFYGEDLMFND</sequence>
<dbReference type="InterPro" id="IPR037117">
    <property type="entry name" value="Dihydroorotate_DH_ele_sf"/>
</dbReference>
<dbReference type="PANTHER" id="PTHR43513">
    <property type="entry name" value="DIHYDROOROTATE DEHYDROGENASE B (NAD(+)), ELECTRON TRANSFER SUBUNIT"/>
    <property type="match status" value="1"/>
</dbReference>
<dbReference type="KEGG" id="hhw:NCTC503_00837"/>
<reference evidence="15 16" key="1">
    <citation type="submission" date="2019-05" db="EMBL/GenBank/DDBJ databases">
        <authorList>
            <consortium name="Pathogen Informatics"/>
        </authorList>
    </citation>
    <scope>NUCLEOTIDE SEQUENCE [LARGE SCALE GENOMIC DNA]</scope>
    <source>
        <strain evidence="15 16">NCTC503</strain>
    </source>
</reference>
<keyword evidence="7 11" id="KW-0665">Pyrimidine biosynthesis</keyword>
<dbReference type="InterPro" id="IPR050353">
    <property type="entry name" value="PyrK_electron_transfer"/>
</dbReference>
<evidence type="ECO:0000313" key="16">
    <source>
        <dbReference type="Proteomes" id="UP000308489"/>
    </source>
</evidence>
<dbReference type="NCBIfam" id="NF000798">
    <property type="entry name" value="PRK00054.1-3"/>
    <property type="match status" value="1"/>
</dbReference>
<feature type="binding site" evidence="11 13">
    <location>
        <position position="215"/>
    </location>
    <ligand>
        <name>[2Fe-2S] cluster</name>
        <dbReference type="ChEBI" id="CHEBI:190135"/>
    </ligand>
</feature>
<keyword evidence="4 11" id="KW-0001">2Fe-2S</keyword>
<evidence type="ECO:0000256" key="2">
    <source>
        <dbReference type="ARBA" id="ARBA00022448"/>
    </source>
</evidence>
<evidence type="ECO:0000256" key="10">
    <source>
        <dbReference type="ARBA" id="ARBA00023014"/>
    </source>
</evidence>
<comment type="function">
    <text evidence="11">Responsible for channeling the electrons from the oxidation of dihydroorotate from the FMN redox center in the PyrD type B subunit to the ultimate electron acceptor NAD(+).</text>
</comment>
<evidence type="ECO:0000256" key="9">
    <source>
        <dbReference type="ARBA" id="ARBA00023004"/>
    </source>
</evidence>
<proteinExistence type="inferred from homology"/>
<keyword evidence="2 11" id="KW-0813">Transport</keyword>
<dbReference type="PIRSF" id="PIRSF006816">
    <property type="entry name" value="Cyc3_hyd_g"/>
    <property type="match status" value="1"/>
</dbReference>
<dbReference type="OrthoDB" id="9789468at2"/>
<dbReference type="PROSITE" id="PS51384">
    <property type="entry name" value="FAD_FR"/>
    <property type="match status" value="1"/>
</dbReference>
<dbReference type="PANTHER" id="PTHR43513:SF3">
    <property type="entry name" value="DIHYDROOROTATE DEHYDROGENASE B (NAD(+)), ELECTRON TRANSFER SUBUNIT-RELATED"/>
    <property type="match status" value="1"/>
</dbReference>
<dbReference type="InterPro" id="IPR023455">
    <property type="entry name" value="Dihydroorotate_DHASE_ETsu"/>
</dbReference>
<evidence type="ECO:0000256" key="13">
    <source>
        <dbReference type="PIRSR" id="PIRSR006816-2"/>
    </source>
</evidence>
<accession>A0A4U9RB22</accession>
<dbReference type="GO" id="GO:0046872">
    <property type="term" value="F:metal ion binding"/>
    <property type="evidence" value="ECO:0007669"/>
    <property type="project" value="UniProtKB-KW"/>
</dbReference>
<evidence type="ECO:0000256" key="12">
    <source>
        <dbReference type="PIRSR" id="PIRSR006816-1"/>
    </source>
</evidence>
<dbReference type="GO" id="GO:0009055">
    <property type="term" value="F:electron transfer activity"/>
    <property type="evidence" value="ECO:0007669"/>
    <property type="project" value="UniProtKB-UniRule"/>
</dbReference>
<keyword evidence="5 11" id="KW-0479">Metal-binding</keyword>
<comment type="subunit">
    <text evidence="11">Heterotetramer of 2 PyrK and 2 PyrD type B subunits.</text>
</comment>
<comment type="cofactor">
    <cofactor evidence="11">
        <name>[2Fe-2S] cluster</name>
        <dbReference type="ChEBI" id="CHEBI:190135"/>
    </cofactor>
    <text evidence="11">Binds 1 [2Fe-2S] cluster per subunit.</text>
</comment>
<dbReference type="EMBL" id="LR590481">
    <property type="protein sequence ID" value="VTQ85870.1"/>
    <property type="molecule type" value="Genomic_DNA"/>
</dbReference>
<dbReference type="SUPFAM" id="SSF63380">
    <property type="entry name" value="Riboflavin synthase domain-like"/>
    <property type="match status" value="1"/>
</dbReference>
<feature type="binding site" evidence="11 13">
    <location>
        <position position="218"/>
    </location>
    <ligand>
        <name>[2Fe-2S] cluster</name>
        <dbReference type="ChEBI" id="CHEBI:190135"/>
    </ligand>
</feature>
<dbReference type="Gene3D" id="3.40.50.80">
    <property type="entry name" value="Nucleotide-binding domain of ferredoxin-NADP reductase (FNR) module"/>
    <property type="match status" value="1"/>
</dbReference>
<comment type="caution">
    <text evidence="11">Lacks conserved residue(s) required for the propagation of feature annotation.</text>
</comment>
<dbReference type="UniPathway" id="UPA00070">
    <property type="reaction ID" value="UER00945"/>
</dbReference>
<feature type="binding site" evidence="11 12">
    <location>
        <begin position="70"/>
        <end position="71"/>
    </location>
    <ligand>
        <name>FAD</name>
        <dbReference type="ChEBI" id="CHEBI:57692"/>
    </ligand>
</feature>
<keyword evidence="8 11" id="KW-0249">Electron transport</keyword>
<evidence type="ECO:0000256" key="8">
    <source>
        <dbReference type="ARBA" id="ARBA00022982"/>
    </source>
</evidence>
<organism evidence="15 16">
    <name type="scientific">Hathewaya histolytica</name>
    <name type="common">Clostridium histolyticum</name>
    <dbReference type="NCBI Taxonomy" id="1498"/>
    <lineage>
        <taxon>Bacteria</taxon>
        <taxon>Bacillati</taxon>
        <taxon>Bacillota</taxon>
        <taxon>Clostridia</taxon>
        <taxon>Eubacteriales</taxon>
        <taxon>Clostridiaceae</taxon>
        <taxon>Hathewaya</taxon>
    </lineage>
</organism>
<protein>
    <recommendedName>
        <fullName evidence="11">Dihydroorotate dehydrogenase B (NAD(+)), electron transfer subunit</fullName>
    </recommendedName>
    <alternativeName>
        <fullName evidence="11">Dihydroorotate oxidase B, electron transfer subunit</fullName>
    </alternativeName>
</protein>
<dbReference type="GO" id="GO:0016491">
    <property type="term" value="F:oxidoreductase activity"/>
    <property type="evidence" value="ECO:0007669"/>
    <property type="project" value="InterPro"/>
</dbReference>
<dbReference type="AlphaFoldDB" id="A0A4U9RB22"/>
<dbReference type="InterPro" id="IPR039261">
    <property type="entry name" value="FNR_nucleotide-bd"/>
</dbReference>
<dbReference type="Gene3D" id="2.40.30.10">
    <property type="entry name" value="Translation factors"/>
    <property type="match status" value="1"/>
</dbReference>
<name>A0A4U9RB22_HATHI</name>
<evidence type="ECO:0000256" key="1">
    <source>
        <dbReference type="ARBA" id="ARBA00006422"/>
    </source>
</evidence>
<dbReference type="InterPro" id="IPR012165">
    <property type="entry name" value="Cyt_c3_hydrogenase_gsu"/>
</dbReference>
<dbReference type="GO" id="GO:0051537">
    <property type="term" value="F:2 iron, 2 sulfur cluster binding"/>
    <property type="evidence" value="ECO:0007669"/>
    <property type="project" value="UniProtKB-KW"/>
</dbReference>
<evidence type="ECO:0000256" key="5">
    <source>
        <dbReference type="ARBA" id="ARBA00022723"/>
    </source>
</evidence>
<comment type="cofactor">
    <cofactor evidence="13">
        <name>[2Fe-2S] cluster</name>
        <dbReference type="ChEBI" id="CHEBI:190135"/>
    </cofactor>
    <text evidence="13">Binds 1 [2Fe-2S] cluster per subunit.</text>
</comment>
<keyword evidence="9 11" id="KW-0408">Iron</keyword>
<dbReference type="CDD" id="cd06218">
    <property type="entry name" value="DHOD_e_trans"/>
    <property type="match status" value="1"/>
</dbReference>
<dbReference type="Gene3D" id="2.10.240.10">
    <property type="entry name" value="Dihydroorotate dehydrogenase, electron transfer subunit"/>
    <property type="match status" value="1"/>
</dbReference>
<dbReference type="InterPro" id="IPR017938">
    <property type="entry name" value="Riboflavin_synthase-like_b-brl"/>
</dbReference>
<feature type="binding site" evidence="11 13">
    <location>
        <position position="230"/>
    </location>
    <ligand>
        <name>[2Fe-2S] cluster</name>
        <dbReference type="ChEBI" id="CHEBI:190135"/>
    </ligand>
</feature>
<dbReference type="InterPro" id="IPR017927">
    <property type="entry name" value="FAD-bd_FR_type"/>
</dbReference>
<keyword evidence="10 11" id="KW-0411">Iron-sulfur</keyword>
<evidence type="ECO:0000256" key="11">
    <source>
        <dbReference type="HAMAP-Rule" id="MF_01211"/>
    </source>
</evidence>
<dbReference type="Proteomes" id="UP000308489">
    <property type="component" value="Chromosome 1"/>
</dbReference>
<evidence type="ECO:0000313" key="15">
    <source>
        <dbReference type="EMBL" id="VTQ85870.1"/>
    </source>
</evidence>
<evidence type="ECO:0000256" key="6">
    <source>
        <dbReference type="ARBA" id="ARBA00022827"/>
    </source>
</evidence>
<feature type="domain" description="FAD-binding FR-type" evidence="14">
    <location>
        <begin position="1"/>
        <end position="95"/>
    </location>
</feature>
<dbReference type="GO" id="GO:0050660">
    <property type="term" value="F:flavin adenine dinucleotide binding"/>
    <property type="evidence" value="ECO:0007669"/>
    <property type="project" value="InterPro"/>
</dbReference>
<keyword evidence="6 11" id="KW-0274">FAD</keyword>
<dbReference type="Pfam" id="PF10418">
    <property type="entry name" value="DHODB_Fe-S_bind"/>
    <property type="match status" value="1"/>
</dbReference>
<keyword evidence="16" id="KW-1185">Reference proteome</keyword>
<evidence type="ECO:0000259" key="14">
    <source>
        <dbReference type="PROSITE" id="PS51384"/>
    </source>
</evidence>
<gene>
    <name evidence="15" type="primary">pyrK_1</name>
    <name evidence="11" type="synonym">pyrK</name>
    <name evidence="15" type="ORF">NCTC503_00837</name>
</gene>
<evidence type="ECO:0000256" key="7">
    <source>
        <dbReference type="ARBA" id="ARBA00022975"/>
    </source>
</evidence>
<dbReference type="HAMAP" id="MF_01211">
    <property type="entry name" value="DHODB_Fe_S_bind"/>
    <property type="match status" value="1"/>
</dbReference>
<dbReference type="InterPro" id="IPR019480">
    <property type="entry name" value="Dihydroorotate_DH_Fe-S-bd"/>
</dbReference>
<feature type="binding site" evidence="11 13">
    <location>
        <position position="210"/>
    </location>
    <ligand>
        <name>[2Fe-2S] cluster</name>
        <dbReference type="ChEBI" id="CHEBI:190135"/>
    </ligand>
</feature>
<comment type="pathway">
    <text evidence="11">Pyrimidine metabolism; UMP biosynthesis via de novo pathway; orotate from (S)-dihydroorotate (NAD(+) route): step 1/1.</text>
</comment>
<keyword evidence="3 11" id="KW-0285">Flavoprotein</keyword>
<dbReference type="SUPFAM" id="SSF52343">
    <property type="entry name" value="Ferredoxin reductase-like, C-terminal NADP-linked domain"/>
    <property type="match status" value="1"/>
</dbReference>
<dbReference type="RefSeq" id="WP_138209555.1">
    <property type="nucleotide sequence ID" value="NZ_CBCRUQ010000001.1"/>
</dbReference>
<comment type="cofactor">
    <cofactor evidence="11 12">
        <name>FAD</name>
        <dbReference type="ChEBI" id="CHEBI:57692"/>
    </cofactor>
    <text evidence="11 12">Binds 1 FAD per subunit.</text>
</comment>
<evidence type="ECO:0000256" key="3">
    <source>
        <dbReference type="ARBA" id="ARBA00022630"/>
    </source>
</evidence>